<dbReference type="Proteomes" id="UP001162992">
    <property type="component" value="Chromosome 18"/>
</dbReference>
<reference evidence="2" key="1">
    <citation type="journal article" date="2024" name="Proc. Natl. Acad. Sci. U.S.A.">
        <title>Extraordinary preservation of gene collinearity over three hundred million years revealed in homosporous lycophytes.</title>
        <authorList>
            <person name="Li C."/>
            <person name="Wickell D."/>
            <person name="Kuo L.Y."/>
            <person name="Chen X."/>
            <person name="Nie B."/>
            <person name="Liao X."/>
            <person name="Peng D."/>
            <person name="Ji J."/>
            <person name="Jenkins J."/>
            <person name="Williams M."/>
            <person name="Shu S."/>
            <person name="Plott C."/>
            <person name="Barry K."/>
            <person name="Rajasekar S."/>
            <person name="Grimwood J."/>
            <person name="Han X."/>
            <person name="Sun S."/>
            <person name="Hou Z."/>
            <person name="He W."/>
            <person name="Dai G."/>
            <person name="Sun C."/>
            <person name="Schmutz J."/>
            <person name="Leebens-Mack J.H."/>
            <person name="Li F.W."/>
            <person name="Wang L."/>
        </authorList>
    </citation>
    <scope>NUCLEOTIDE SEQUENCE [LARGE SCALE GENOMIC DNA]</scope>
    <source>
        <strain evidence="2">cv. PW_Plant_1</strain>
    </source>
</reference>
<dbReference type="EMBL" id="CM055109">
    <property type="protein sequence ID" value="KAJ7523126.1"/>
    <property type="molecule type" value="Genomic_DNA"/>
</dbReference>
<protein>
    <submittedName>
        <fullName evidence="1">Uncharacterized protein</fullName>
    </submittedName>
</protein>
<organism evidence="1 2">
    <name type="scientific">Diphasiastrum complanatum</name>
    <name type="common">Issler's clubmoss</name>
    <name type="synonym">Lycopodium complanatum</name>
    <dbReference type="NCBI Taxonomy" id="34168"/>
    <lineage>
        <taxon>Eukaryota</taxon>
        <taxon>Viridiplantae</taxon>
        <taxon>Streptophyta</taxon>
        <taxon>Embryophyta</taxon>
        <taxon>Tracheophyta</taxon>
        <taxon>Lycopodiopsida</taxon>
        <taxon>Lycopodiales</taxon>
        <taxon>Lycopodiaceae</taxon>
        <taxon>Lycopodioideae</taxon>
        <taxon>Diphasiastrum</taxon>
    </lineage>
</organism>
<gene>
    <name evidence="1" type="ORF">O6H91_18G038800</name>
</gene>
<evidence type="ECO:0000313" key="1">
    <source>
        <dbReference type="EMBL" id="KAJ7523126.1"/>
    </source>
</evidence>
<evidence type="ECO:0000313" key="2">
    <source>
        <dbReference type="Proteomes" id="UP001162992"/>
    </source>
</evidence>
<comment type="caution">
    <text evidence="1">The sequence shown here is derived from an EMBL/GenBank/DDBJ whole genome shotgun (WGS) entry which is preliminary data.</text>
</comment>
<name>A0ACC2B022_DIPCM</name>
<keyword evidence="2" id="KW-1185">Reference proteome</keyword>
<proteinExistence type="predicted"/>
<accession>A0ACC2B022</accession>
<sequence length="355" mass="39658">MASSTATDAVEEMDDAKQERANAGLEGSETESGFPNGEKETGLEKESRSEVLARHQREIKDLQKKEISLKKAAAKGSKAEQKAKKKLAEEEVARLDQRIKARHAKELGSLGFLKDEKNDQDGLEGLVRAIAGVNTLGGSQPTRPSKSQKWRERRAQQEAERAQRIQEEQSNVVSSRLVEDYKLEKKLQPLGLTSKEIKPDGHCLYRAVEHQLSLYSPICPQYSYQQLRGLAASYMRAHAEVFLPFLGADGTDEEKIDESLDNKFSRYCSEVESSASWGGQLELEALAHSLKKHIVVFSTDLPDVEMGKEYKEESAEDNKSSKPTIRLSYHRHAFGLGEHYNSVVPLQTISIQDSG</sequence>